<comment type="caution">
    <text evidence="3">The sequence shown here is derived from an EMBL/GenBank/DDBJ whole genome shotgun (WGS) entry which is preliminary data.</text>
</comment>
<sequence length="194" mass="22360">MGRDLRELLKEDTGSKKQMREGHEERFLEKLDLAQKSPAQGRKFWWPVAASVVVLLGLGILFFPMEDRVVSEEQPVVLEEQPVQTNQAISLGDLSPDLEKLENFYLASINMELAELEISEENQVMVSEYMDRLATLNDAYKELQKELNELGPNDQTIEALIYNLQMRLDLLYKLRDKINYLKSSKNETVTSHSI</sequence>
<evidence type="ECO:0000256" key="1">
    <source>
        <dbReference type="SAM" id="MobiDB-lite"/>
    </source>
</evidence>
<keyword evidence="2" id="KW-1133">Transmembrane helix</keyword>
<keyword evidence="2" id="KW-0472">Membrane</keyword>
<reference evidence="3 4" key="1">
    <citation type="submission" date="2019-03" db="EMBL/GenBank/DDBJ databases">
        <title>Genomic Encyclopedia of Archaeal and Bacterial Type Strains, Phase II (KMG-II): from individual species to whole genera.</title>
        <authorList>
            <person name="Goeker M."/>
        </authorList>
    </citation>
    <scope>NUCLEOTIDE SEQUENCE [LARGE SCALE GENOMIC DNA]</scope>
    <source>
        <strain evidence="3 4">DSM 18435</strain>
    </source>
</reference>
<evidence type="ECO:0000313" key="4">
    <source>
        <dbReference type="Proteomes" id="UP000295468"/>
    </source>
</evidence>
<feature type="transmembrane region" description="Helical" evidence="2">
    <location>
        <begin position="44"/>
        <end position="65"/>
    </location>
</feature>
<dbReference type="AlphaFoldDB" id="A0A4R6TGR5"/>
<dbReference type="OrthoDB" id="1441018at2"/>
<accession>A0A4R6TGR5</accession>
<keyword evidence="2" id="KW-0812">Transmembrane</keyword>
<protein>
    <submittedName>
        <fullName evidence="3">Uncharacterized protein</fullName>
    </submittedName>
</protein>
<proteinExistence type="predicted"/>
<name>A0A4R6TGR5_9FLAO</name>
<dbReference type="Proteomes" id="UP000295468">
    <property type="component" value="Unassembled WGS sequence"/>
</dbReference>
<feature type="region of interest" description="Disordered" evidence="1">
    <location>
        <begin position="1"/>
        <end position="21"/>
    </location>
</feature>
<keyword evidence="4" id="KW-1185">Reference proteome</keyword>
<evidence type="ECO:0000256" key="2">
    <source>
        <dbReference type="SAM" id="Phobius"/>
    </source>
</evidence>
<dbReference type="EMBL" id="SNYI01000003">
    <property type="protein sequence ID" value="TDQ29268.1"/>
    <property type="molecule type" value="Genomic_DNA"/>
</dbReference>
<organism evidence="3 4">
    <name type="scientific">Zeaxanthinibacter enoshimensis</name>
    <dbReference type="NCBI Taxonomy" id="392009"/>
    <lineage>
        <taxon>Bacteria</taxon>
        <taxon>Pseudomonadati</taxon>
        <taxon>Bacteroidota</taxon>
        <taxon>Flavobacteriia</taxon>
        <taxon>Flavobacteriales</taxon>
        <taxon>Flavobacteriaceae</taxon>
        <taxon>Zeaxanthinibacter</taxon>
    </lineage>
</organism>
<evidence type="ECO:0000313" key="3">
    <source>
        <dbReference type="EMBL" id="TDQ29268.1"/>
    </source>
</evidence>
<dbReference type="RefSeq" id="WP_133644849.1">
    <property type="nucleotide sequence ID" value="NZ_SNYI01000003.1"/>
</dbReference>
<gene>
    <name evidence="3" type="ORF">CLV82_2723</name>
</gene>